<evidence type="ECO:0000313" key="10">
    <source>
        <dbReference type="Proteomes" id="UP000240880"/>
    </source>
</evidence>
<dbReference type="CDD" id="cd06578">
    <property type="entry name" value="HemD"/>
    <property type="match status" value="1"/>
</dbReference>
<evidence type="ECO:0000256" key="2">
    <source>
        <dbReference type="ARBA" id="ARBA00008133"/>
    </source>
</evidence>
<gene>
    <name evidence="9" type="ORF">B9Q01_07065</name>
</gene>
<evidence type="ECO:0000256" key="1">
    <source>
        <dbReference type="ARBA" id="ARBA00004772"/>
    </source>
</evidence>
<dbReference type="Gene3D" id="3.40.50.10090">
    <property type="match status" value="2"/>
</dbReference>
<dbReference type="AlphaFoldDB" id="A0A2R6A8N2"/>
<evidence type="ECO:0000256" key="5">
    <source>
        <dbReference type="ARBA" id="ARBA00023244"/>
    </source>
</evidence>
<dbReference type="Pfam" id="PF02602">
    <property type="entry name" value="HEM4"/>
    <property type="match status" value="1"/>
</dbReference>
<feature type="domain" description="Tetrapyrrole biosynthesis uroporphyrinogen III synthase" evidence="8">
    <location>
        <begin position="13"/>
        <end position="228"/>
    </location>
</feature>
<dbReference type="Proteomes" id="UP000240880">
    <property type="component" value="Unassembled WGS sequence"/>
</dbReference>
<dbReference type="EC" id="4.2.1.75" evidence="3 7"/>
<dbReference type="InterPro" id="IPR039793">
    <property type="entry name" value="UROS/Hem4"/>
</dbReference>
<dbReference type="InterPro" id="IPR003754">
    <property type="entry name" value="4pyrrol_synth_uPrphyn_synth"/>
</dbReference>
<proteinExistence type="inferred from homology"/>
<dbReference type="EMBL" id="NEXC01000053">
    <property type="protein sequence ID" value="PSN82761.1"/>
    <property type="molecule type" value="Genomic_DNA"/>
</dbReference>
<dbReference type="PANTHER" id="PTHR38042:SF1">
    <property type="entry name" value="UROPORPHYRINOGEN-III SYNTHASE, CHLOROPLASTIC"/>
    <property type="match status" value="1"/>
</dbReference>
<evidence type="ECO:0000256" key="6">
    <source>
        <dbReference type="ARBA" id="ARBA00048617"/>
    </source>
</evidence>
<reference evidence="9 10" key="1">
    <citation type="submission" date="2017-04" db="EMBL/GenBank/DDBJ databases">
        <title>Novel microbial lineages endemic to geothermal iron-oxide mats fill important gaps in the evolutionary history of Archaea.</title>
        <authorList>
            <person name="Jay Z.J."/>
            <person name="Beam J.P."/>
            <person name="Dlakic M."/>
            <person name="Rusch D.B."/>
            <person name="Kozubal M.A."/>
            <person name="Inskeep W.P."/>
        </authorList>
    </citation>
    <scope>NUCLEOTIDE SEQUENCE [LARGE SCALE GENOMIC DNA]</scope>
    <source>
        <strain evidence="9">OSP_D</strain>
    </source>
</reference>
<comment type="caution">
    <text evidence="9">The sequence shown here is derived from an EMBL/GenBank/DDBJ whole genome shotgun (WGS) entry which is preliminary data.</text>
</comment>
<comment type="pathway">
    <text evidence="1 7">Porphyrin-containing compound metabolism; protoporphyrin-IX biosynthesis; coproporphyrinogen-III from 5-aminolevulinate: step 3/4.</text>
</comment>
<evidence type="ECO:0000313" key="9">
    <source>
        <dbReference type="EMBL" id="PSN82761.1"/>
    </source>
</evidence>
<keyword evidence="5 7" id="KW-0627">Porphyrin biosynthesis</keyword>
<evidence type="ECO:0000259" key="8">
    <source>
        <dbReference type="Pfam" id="PF02602"/>
    </source>
</evidence>
<dbReference type="GO" id="GO:0004852">
    <property type="term" value="F:uroporphyrinogen-III synthase activity"/>
    <property type="evidence" value="ECO:0007669"/>
    <property type="project" value="UniProtKB-UniRule"/>
</dbReference>
<keyword evidence="4 7" id="KW-0456">Lyase</keyword>
<sequence>MWCVVGTKRVAQKIAKRCEKLGIQAEPFPLVYQVVNENIKDELQRITELDTSVFTSVSAVKLVFKNASLRLKKEISRSTCFTIGPATSESVTQVFHCKNLFVAQPYSSLGLIKLIGEKKLGRCALFSSLKRSTELVNHLKKRCDVLYEPKLYDLSVDEKVLHKLENKLIQKNYFGYVFTCSTAVYALANLLGKTNANFVAMGPRTASALSQLGVKCYTPDSYDVDGVVSLISVLSTRN</sequence>
<protein>
    <recommendedName>
        <fullName evidence="3 7">Uroporphyrinogen-III synthase</fullName>
        <ecNumber evidence="3 7">4.2.1.75</ecNumber>
    </recommendedName>
</protein>
<dbReference type="PANTHER" id="PTHR38042">
    <property type="entry name" value="UROPORPHYRINOGEN-III SYNTHASE, CHLOROPLASTIC"/>
    <property type="match status" value="1"/>
</dbReference>
<comment type="function">
    <text evidence="7">Catalyzes cyclization of the linear tetrapyrrole, hydroxymethylbilane, to the macrocyclic uroporphyrinogen III.</text>
</comment>
<evidence type="ECO:0000256" key="4">
    <source>
        <dbReference type="ARBA" id="ARBA00023239"/>
    </source>
</evidence>
<dbReference type="GO" id="GO:0006782">
    <property type="term" value="P:protoporphyrinogen IX biosynthetic process"/>
    <property type="evidence" value="ECO:0007669"/>
    <property type="project" value="UniProtKB-UniRule"/>
</dbReference>
<comment type="similarity">
    <text evidence="2 7">Belongs to the uroporphyrinogen-III synthase family.</text>
</comment>
<evidence type="ECO:0000256" key="7">
    <source>
        <dbReference type="RuleBase" id="RU366031"/>
    </source>
</evidence>
<dbReference type="GO" id="GO:0006780">
    <property type="term" value="P:uroporphyrinogen III biosynthetic process"/>
    <property type="evidence" value="ECO:0007669"/>
    <property type="project" value="UniProtKB-UniRule"/>
</dbReference>
<name>A0A2R6A8N2_9ARCH</name>
<dbReference type="InterPro" id="IPR036108">
    <property type="entry name" value="4pyrrol_syn_uPrphyn_synt_sf"/>
</dbReference>
<evidence type="ECO:0000256" key="3">
    <source>
        <dbReference type="ARBA" id="ARBA00013109"/>
    </source>
</evidence>
<comment type="catalytic activity">
    <reaction evidence="6 7">
        <text>hydroxymethylbilane = uroporphyrinogen III + H2O</text>
        <dbReference type="Rhea" id="RHEA:18965"/>
        <dbReference type="ChEBI" id="CHEBI:15377"/>
        <dbReference type="ChEBI" id="CHEBI:57308"/>
        <dbReference type="ChEBI" id="CHEBI:57845"/>
        <dbReference type="EC" id="4.2.1.75"/>
    </reaction>
</comment>
<dbReference type="SUPFAM" id="SSF69618">
    <property type="entry name" value="HemD-like"/>
    <property type="match status" value="1"/>
</dbReference>
<organism evidence="9 10">
    <name type="scientific">Candidatus Marsarchaeota G1 archaeon OSP_D</name>
    <dbReference type="NCBI Taxonomy" id="1978155"/>
    <lineage>
        <taxon>Archaea</taxon>
        <taxon>Candidatus Marsarchaeota</taxon>
        <taxon>Candidatus Marsarchaeota group 1</taxon>
    </lineage>
</organism>
<accession>A0A2R6A8N2</accession>